<comment type="caution">
    <text evidence="2">The sequence shown here is derived from an EMBL/GenBank/DDBJ whole genome shotgun (WGS) entry which is preliminary data.</text>
</comment>
<name>A0ABW2LD57_9BACT</name>
<evidence type="ECO:0000313" key="3">
    <source>
        <dbReference type="Proteomes" id="UP001596472"/>
    </source>
</evidence>
<keyword evidence="1" id="KW-1133">Transmembrane helix</keyword>
<keyword evidence="1" id="KW-0812">Transmembrane</keyword>
<dbReference type="RefSeq" id="WP_379716537.1">
    <property type="nucleotide sequence ID" value="NZ_JBHTBS010000019.1"/>
</dbReference>
<evidence type="ECO:0000256" key="1">
    <source>
        <dbReference type="SAM" id="Phobius"/>
    </source>
</evidence>
<dbReference type="Proteomes" id="UP001596472">
    <property type="component" value="Unassembled WGS sequence"/>
</dbReference>
<feature type="transmembrane region" description="Helical" evidence="1">
    <location>
        <begin position="6"/>
        <end position="22"/>
    </location>
</feature>
<protein>
    <submittedName>
        <fullName evidence="2">Uncharacterized protein</fullName>
    </submittedName>
</protein>
<keyword evidence="3" id="KW-1185">Reference proteome</keyword>
<keyword evidence="1" id="KW-0472">Membrane</keyword>
<reference evidence="3" key="1">
    <citation type="journal article" date="2019" name="Int. J. Syst. Evol. Microbiol.">
        <title>The Global Catalogue of Microorganisms (GCM) 10K type strain sequencing project: providing services to taxonomists for standard genome sequencing and annotation.</title>
        <authorList>
            <consortium name="The Broad Institute Genomics Platform"/>
            <consortium name="The Broad Institute Genome Sequencing Center for Infectious Disease"/>
            <person name="Wu L."/>
            <person name="Ma J."/>
        </authorList>
    </citation>
    <scope>NUCLEOTIDE SEQUENCE [LARGE SCALE GENOMIC DNA]</scope>
    <source>
        <strain evidence="3">CGMCC 4.1467</strain>
    </source>
</reference>
<evidence type="ECO:0000313" key="2">
    <source>
        <dbReference type="EMBL" id="MFC7339535.1"/>
    </source>
</evidence>
<sequence>MKFSFIAMLVFISCGAGLYGYFHRFDEKRSGPREIIGSKIRNGIIYNSDGSSKKIDQGGLILEGSISELLDEANDGKDGSVDKSCNP</sequence>
<dbReference type="EMBL" id="JBHTBS010000019">
    <property type="protein sequence ID" value="MFC7339535.1"/>
    <property type="molecule type" value="Genomic_DNA"/>
</dbReference>
<proteinExistence type="predicted"/>
<gene>
    <name evidence="2" type="ORF">ACFQY0_20250</name>
</gene>
<accession>A0ABW2LD57</accession>
<organism evidence="2 3">
    <name type="scientific">Haloferula chungangensis</name>
    <dbReference type="NCBI Taxonomy" id="1048331"/>
    <lineage>
        <taxon>Bacteria</taxon>
        <taxon>Pseudomonadati</taxon>
        <taxon>Verrucomicrobiota</taxon>
        <taxon>Verrucomicrobiia</taxon>
        <taxon>Verrucomicrobiales</taxon>
        <taxon>Verrucomicrobiaceae</taxon>
        <taxon>Haloferula</taxon>
    </lineage>
</organism>